<gene>
    <name evidence="3" type="ORF">GMI68_00095</name>
</gene>
<keyword evidence="4" id="KW-1185">Reference proteome</keyword>
<feature type="transmembrane region" description="Helical" evidence="2">
    <location>
        <begin position="161"/>
        <end position="184"/>
    </location>
</feature>
<evidence type="ECO:0000313" key="4">
    <source>
        <dbReference type="Proteomes" id="UP000636394"/>
    </source>
</evidence>
<dbReference type="SUPFAM" id="SSF63817">
    <property type="entry name" value="Sortase"/>
    <property type="match status" value="1"/>
</dbReference>
<dbReference type="Gene3D" id="2.40.260.10">
    <property type="entry name" value="Sortase"/>
    <property type="match status" value="1"/>
</dbReference>
<name>A0ABX0IG42_9ACTN</name>
<comment type="caution">
    <text evidence="3">The sequence shown here is derived from an EMBL/GenBank/DDBJ whole genome shotgun (WGS) entry which is preliminary data.</text>
</comment>
<dbReference type="Proteomes" id="UP000636394">
    <property type="component" value="Unassembled WGS sequence"/>
</dbReference>
<keyword evidence="2" id="KW-0812">Transmembrane</keyword>
<accession>A0ABX0IG42</accession>
<dbReference type="InterPro" id="IPR023365">
    <property type="entry name" value="Sortase_dom-sf"/>
</dbReference>
<keyword evidence="2" id="KW-1133">Transmembrane helix</keyword>
<organism evidence="3 4">
    <name type="scientific">Xiamenia xianingshaonis</name>
    <dbReference type="NCBI Taxonomy" id="2682776"/>
    <lineage>
        <taxon>Bacteria</taxon>
        <taxon>Bacillati</taxon>
        <taxon>Actinomycetota</taxon>
        <taxon>Coriobacteriia</taxon>
        <taxon>Eggerthellales</taxon>
        <taxon>Eggerthellaceae</taxon>
        <taxon>Xiamenia</taxon>
    </lineage>
</organism>
<feature type="region of interest" description="Disordered" evidence="1">
    <location>
        <begin position="1"/>
        <end position="129"/>
    </location>
</feature>
<evidence type="ECO:0000256" key="2">
    <source>
        <dbReference type="SAM" id="Phobius"/>
    </source>
</evidence>
<sequence>MVRPQPAERNRRHGNGAVDRRARRTRPGGVRGPFARRPNRRRTRGRERRGPDRLGARRAGRNRRAGIGQARQRPRRTGQPRRWCSGTGAGHPLRQDGRRRPGNSHADDAAGHKRCARLPRRHQAPRRPHPVKRLCALQANVSRRPERRNAVRTPRPTSSKLVGALLVALSAVLFAAAGASALWLCSCRELATNPAPSSCPSAAALARTPPTPLDPYADFPEVDWHFWQGVNPAIVGWVTVPGTSVDLPIVQAPADDPTYYLSHDVYGNWSVYGCPYLDAACARNGFRSKNAVVSGHSLRFDGSMFTPIASFADPVWASVHRQVWLQTPDEKMRLLVRAADVVAGRQAAKVTAFSSDDAFAAWWRSALEGADMALEPAAAVPERAVTLVTCSYLYNPEDERCTVFCSEQEQPR</sequence>
<proteinExistence type="predicted"/>
<evidence type="ECO:0000256" key="1">
    <source>
        <dbReference type="SAM" id="MobiDB-lite"/>
    </source>
</evidence>
<protein>
    <submittedName>
        <fullName evidence="3">Sortase</fullName>
    </submittedName>
</protein>
<keyword evidence="2" id="KW-0472">Membrane</keyword>
<feature type="compositionally biased region" description="Basic residues" evidence="1">
    <location>
        <begin position="112"/>
        <end position="129"/>
    </location>
</feature>
<dbReference type="CDD" id="cd05826">
    <property type="entry name" value="Sortase_B"/>
    <property type="match status" value="1"/>
</dbReference>
<reference evidence="3 4" key="1">
    <citation type="submission" date="2019-11" db="EMBL/GenBank/DDBJ databases">
        <title>Eggerthellaceae novel genus isolated from the rectal contents of marmort.</title>
        <authorList>
            <person name="Zhang G."/>
        </authorList>
    </citation>
    <scope>NUCLEOTIDE SEQUENCE [LARGE SCALE GENOMIC DNA]</scope>
    <source>
        <strain evidence="4">zg-886</strain>
    </source>
</reference>
<dbReference type="EMBL" id="WPCR01000001">
    <property type="protein sequence ID" value="NHM13188.1"/>
    <property type="molecule type" value="Genomic_DNA"/>
</dbReference>
<dbReference type="InterPro" id="IPR009835">
    <property type="entry name" value="SrtB"/>
</dbReference>
<evidence type="ECO:0000313" key="3">
    <source>
        <dbReference type="EMBL" id="NHM13188.1"/>
    </source>
</evidence>
<feature type="compositionally biased region" description="Basic and acidic residues" evidence="1">
    <location>
        <begin position="93"/>
        <end position="111"/>
    </location>
</feature>
<feature type="compositionally biased region" description="Basic residues" evidence="1">
    <location>
        <begin position="37"/>
        <end position="47"/>
    </location>
</feature>